<keyword evidence="6 7" id="KW-0472">Membrane</keyword>
<feature type="transmembrane region" description="Helical" evidence="7">
    <location>
        <begin position="235"/>
        <end position="256"/>
    </location>
</feature>
<dbReference type="PROSITE" id="PS51257">
    <property type="entry name" value="PROKAR_LIPOPROTEIN"/>
    <property type="match status" value="1"/>
</dbReference>
<evidence type="ECO:0000256" key="2">
    <source>
        <dbReference type="ARBA" id="ARBA00022448"/>
    </source>
</evidence>
<name>A0A2W1L6P8_9BACL</name>
<evidence type="ECO:0000256" key="4">
    <source>
        <dbReference type="ARBA" id="ARBA00022692"/>
    </source>
</evidence>
<keyword evidence="5 7" id="KW-1133">Transmembrane helix</keyword>
<dbReference type="AlphaFoldDB" id="A0A2W1L6P8"/>
<dbReference type="GO" id="GO:0055085">
    <property type="term" value="P:transmembrane transport"/>
    <property type="evidence" value="ECO:0007669"/>
    <property type="project" value="InterPro"/>
</dbReference>
<dbReference type="SUPFAM" id="SSF161098">
    <property type="entry name" value="MetI-like"/>
    <property type="match status" value="1"/>
</dbReference>
<evidence type="ECO:0000256" key="3">
    <source>
        <dbReference type="ARBA" id="ARBA00022475"/>
    </source>
</evidence>
<sequence>MLNRLAGILLLTGFACIVILPLLLVVFTAFKTTPEFYRNPIGLPAAWSLEHLVALFKEQPMWRYFGNSLIVTAATVLLELLLAGMIAYGIIRLGGRGSRLLFALFAAGLMVPSQVNMIPIYQFVRSLGLMNSLSGLVVVSVSVLLPLSVFMLSGFMRTLPKEILEAGEIDGAGEWRLMLQIALPLSAPYLAAVSAFLFIIVWNDMLFPMLMLTGKENMTLPIALLQFRGEYVTDYPMLLTGVMVASLPVIILFVLLQRYFIAGTLAGALKG</sequence>
<feature type="transmembrane region" description="Helical" evidence="7">
    <location>
        <begin position="100"/>
        <end position="121"/>
    </location>
</feature>
<reference evidence="9 10" key="1">
    <citation type="submission" date="2018-06" db="EMBL/GenBank/DDBJ databases">
        <title>Paenibacillus imtechensis sp. nov.</title>
        <authorList>
            <person name="Pinnaka A.K."/>
            <person name="Singh H."/>
            <person name="Kaur M."/>
        </authorList>
    </citation>
    <scope>NUCLEOTIDE SEQUENCE [LARGE SCALE GENOMIC DNA]</scope>
    <source>
        <strain evidence="9 10">SMB1</strain>
    </source>
</reference>
<accession>A0A2W1L6P8</accession>
<feature type="transmembrane region" description="Helical" evidence="7">
    <location>
        <begin position="7"/>
        <end position="30"/>
    </location>
</feature>
<dbReference type="PROSITE" id="PS50928">
    <property type="entry name" value="ABC_TM1"/>
    <property type="match status" value="1"/>
</dbReference>
<proteinExistence type="inferred from homology"/>
<dbReference type="Pfam" id="PF00528">
    <property type="entry name" value="BPD_transp_1"/>
    <property type="match status" value="1"/>
</dbReference>
<comment type="subcellular location">
    <subcellularLocation>
        <location evidence="1 7">Cell membrane</location>
        <topology evidence="1 7">Multi-pass membrane protein</topology>
    </subcellularLocation>
</comment>
<dbReference type="Proteomes" id="UP000249522">
    <property type="component" value="Unassembled WGS sequence"/>
</dbReference>
<evidence type="ECO:0000256" key="1">
    <source>
        <dbReference type="ARBA" id="ARBA00004651"/>
    </source>
</evidence>
<evidence type="ECO:0000313" key="10">
    <source>
        <dbReference type="Proteomes" id="UP000249522"/>
    </source>
</evidence>
<comment type="similarity">
    <text evidence="7">Belongs to the binding-protein-dependent transport system permease family.</text>
</comment>
<feature type="transmembrane region" description="Helical" evidence="7">
    <location>
        <begin position="177"/>
        <end position="202"/>
    </location>
</feature>
<comment type="caution">
    <text evidence="9">The sequence shown here is derived from an EMBL/GenBank/DDBJ whole genome shotgun (WGS) entry which is preliminary data.</text>
</comment>
<feature type="transmembrane region" description="Helical" evidence="7">
    <location>
        <begin position="64"/>
        <end position="88"/>
    </location>
</feature>
<keyword evidence="4 7" id="KW-0812">Transmembrane</keyword>
<evidence type="ECO:0000256" key="6">
    <source>
        <dbReference type="ARBA" id="ARBA00023136"/>
    </source>
</evidence>
<evidence type="ECO:0000313" key="9">
    <source>
        <dbReference type="EMBL" id="PZD95878.1"/>
    </source>
</evidence>
<dbReference type="PANTHER" id="PTHR43744">
    <property type="entry name" value="ABC TRANSPORTER PERMEASE PROTEIN MG189-RELATED-RELATED"/>
    <property type="match status" value="1"/>
</dbReference>
<dbReference type="OrthoDB" id="187395at2"/>
<dbReference type="CDD" id="cd06261">
    <property type="entry name" value="TM_PBP2"/>
    <property type="match status" value="1"/>
</dbReference>
<dbReference type="GO" id="GO:0005886">
    <property type="term" value="C:plasma membrane"/>
    <property type="evidence" value="ECO:0007669"/>
    <property type="project" value="UniProtKB-SubCell"/>
</dbReference>
<organism evidence="9 10">
    <name type="scientific">Paenibacillus sambharensis</name>
    <dbReference type="NCBI Taxonomy" id="1803190"/>
    <lineage>
        <taxon>Bacteria</taxon>
        <taxon>Bacillati</taxon>
        <taxon>Bacillota</taxon>
        <taxon>Bacilli</taxon>
        <taxon>Bacillales</taxon>
        <taxon>Paenibacillaceae</taxon>
        <taxon>Paenibacillus</taxon>
    </lineage>
</organism>
<dbReference type="Gene3D" id="1.10.3720.10">
    <property type="entry name" value="MetI-like"/>
    <property type="match status" value="1"/>
</dbReference>
<protein>
    <submittedName>
        <fullName evidence="9">Carbohydrate ABC transporter permease</fullName>
    </submittedName>
</protein>
<keyword evidence="10" id="KW-1185">Reference proteome</keyword>
<keyword evidence="2 7" id="KW-0813">Transport</keyword>
<evidence type="ECO:0000259" key="8">
    <source>
        <dbReference type="PROSITE" id="PS50928"/>
    </source>
</evidence>
<dbReference type="RefSeq" id="WP_111146623.1">
    <property type="nucleotide sequence ID" value="NZ_QKRB01000043.1"/>
</dbReference>
<evidence type="ECO:0000256" key="5">
    <source>
        <dbReference type="ARBA" id="ARBA00022989"/>
    </source>
</evidence>
<dbReference type="PANTHER" id="PTHR43744:SF12">
    <property type="entry name" value="ABC TRANSPORTER PERMEASE PROTEIN MG189-RELATED"/>
    <property type="match status" value="1"/>
</dbReference>
<dbReference type="EMBL" id="QKRB01000043">
    <property type="protein sequence ID" value="PZD95878.1"/>
    <property type="molecule type" value="Genomic_DNA"/>
</dbReference>
<evidence type="ECO:0000256" key="7">
    <source>
        <dbReference type="RuleBase" id="RU363032"/>
    </source>
</evidence>
<feature type="transmembrane region" description="Helical" evidence="7">
    <location>
        <begin position="133"/>
        <end position="156"/>
    </location>
</feature>
<dbReference type="InterPro" id="IPR035906">
    <property type="entry name" value="MetI-like_sf"/>
</dbReference>
<gene>
    <name evidence="9" type="ORF">DNH61_10550</name>
</gene>
<feature type="domain" description="ABC transmembrane type-1" evidence="8">
    <location>
        <begin position="65"/>
        <end position="256"/>
    </location>
</feature>
<keyword evidence="3" id="KW-1003">Cell membrane</keyword>
<dbReference type="InterPro" id="IPR000515">
    <property type="entry name" value="MetI-like"/>
</dbReference>